<dbReference type="Proteomes" id="UP000320913">
    <property type="component" value="Unassembled WGS sequence"/>
</dbReference>
<keyword evidence="3" id="KW-0349">Heme</keyword>
<name>A0A538SZT0_UNCEI</name>
<dbReference type="EMBL" id="VBOV01000186">
    <property type="protein sequence ID" value="TMQ56872.1"/>
    <property type="molecule type" value="Genomic_DNA"/>
</dbReference>
<evidence type="ECO:0000259" key="4">
    <source>
        <dbReference type="PROSITE" id="PS51007"/>
    </source>
</evidence>
<dbReference type="AlphaFoldDB" id="A0A538SZT0"/>
<dbReference type="InterPro" id="IPR009056">
    <property type="entry name" value="Cyt_c-like_dom"/>
</dbReference>
<proteinExistence type="predicted"/>
<evidence type="ECO:0000313" key="5">
    <source>
        <dbReference type="EMBL" id="TMQ56872.1"/>
    </source>
</evidence>
<dbReference type="PROSITE" id="PS51007">
    <property type="entry name" value="CYTC"/>
    <property type="match status" value="1"/>
</dbReference>
<dbReference type="GO" id="GO:0046872">
    <property type="term" value="F:metal ion binding"/>
    <property type="evidence" value="ECO:0007669"/>
    <property type="project" value="UniProtKB-KW"/>
</dbReference>
<feature type="domain" description="Cytochrome c" evidence="4">
    <location>
        <begin position="6"/>
        <end position="166"/>
    </location>
</feature>
<dbReference type="InterPro" id="IPR036280">
    <property type="entry name" value="Multihaem_cyt_sf"/>
</dbReference>
<gene>
    <name evidence="5" type="ORF">E6K75_07675</name>
</gene>
<dbReference type="SUPFAM" id="SSF48695">
    <property type="entry name" value="Multiheme cytochromes"/>
    <property type="match status" value="1"/>
</dbReference>
<organism evidence="5 6">
    <name type="scientific">Eiseniibacteriota bacterium</name>
    <dbReference type="NCBI Taxonomy" id="2212470"/>
    <lineage>
        <taxon>Bacteria</taxon>
        <taxon>Candidatus Eiseniibacteriota</taxon>
    </lineage>
</organism>
<accession>A0A538SZT0</accession>
<dbReference type="GO" id="GO:0009055">
    <property type="term" value="F:electron transfer activity"/>
    <property type="evidence" value="ECO:0007669"/>
    <property type="project" value="InterPro"/>
</dbReference>
<dbReference type="GO" id="GO:0020037">
    <property type="term" value="F:heme binding"/>
    <property type="evidence" value="ECO:0007669"/>
    <property type="project" value="InterPro"/>
</dbReference>
<evidence type="ECO:0000313" key="6">
    <source>
        <dbReference type="Proteomes" id="UP000320913"/>
    </source>
</evidence>
<protein>
    <recommendedName>
        <fullName evidence="4">Cytochrome c domain-containing protein</fullName>
    </recommendedName>
</protein>
<evidence type="ECO:0000256" key="1">
    <source>
        <dbReference type="ARBA" id="ARBA00022723"/>
    </source>
</evidence>
<sequence>MRGPYKDADPGSAHRFAYSEIHAKGEFCAACHEHALEGGTGAAIEPTYSNWKRSGAAANGKQCQDCHMAAYAGQAAPRISKMHREKVHAHAFPGPRNGAVLDSVASLSAKVEGGRLKLTVSNRRAGHTLPGGGGGMRLIQLSVAFFGLSGDSIQSEDVQTYGIRYADATGKTPVPKWLARTIVHRAEIPSDSAAVEWCDIPSRAKRAEARLIYYFIDPAYLPSLNQRHVDLTGHQPVVMARATVKLP</sequence>
<reference evidence="5 6" key="1">
    <citation type="journal article" date="2019" name="Nat. Microbiol.">
        <title>Mediterranean grassland soil C-N compound turnover is dependent on rainfall and depth, and is mediated by genomically divergent microorganisms.</title>
        <authorList>
            <person name="Diamond S."/>
            <person name="Andeer P.F."/>
            <person name="Li Z."/>
            <person name="Crits-Christoph A."/>
            <person name="Burstein D."/>
            <person name="Anantharaman K."/>
            <person name="Lane K.R."/>
            <person name="Thomas B.C."/>
            <person name="Pan C."/>
            <person name="Northen T.R."/>
            <person name="Banfield J.F."/>
        </authorList>
    </citation>
    <scope>NUCLEOTIDE SEQUENCE [LARGE SCALE GENOMIC DNA]</scope>
    <source>
        <strain evidence="5">WS_5</strain>
    </source>
</reference>
<keyword evidence="2 3" id="KW-0408">Iron</keyword>
<evidence type="ECO:0000256" key="2">
    <source>
        <dbReference type="ARBA" id="ARBA00023004"/>
    </source>
</evidence>
<evidence type="ECO:0000256" key="3">
    <source>
        <dbReference type="PROSITE-ProRule" id="PRU00433"/>
    </source>
</evidence>
<keyword evidence="1 3" id="KW-0479">Metal-binding</keyword>
<comment type="caution">
    <text evidence="5">The sequence shown here is derived from an EMBL/GenBank/DDBJ whole genome shotgun (WGS) entry which is preliminary data.</text>
</comment>